<dbReference type="Pfam" id="PF13912">
    <property type="entry name" value="zf-C2H2_6"/>
    <property type="match status" value="1"/>
</dbReference>
<proteinExistence type="predicted"/>
<dbReference type="InterPro" id="IPR013087">
    <property type="entry name" value="Znf_C2H2_type"/>
</dbReference>
<comment type="caution">
    <text evidence="2">The sequence shown here is derived from an EMBL/GenBank/DDBJ whole genome shotgun (WGS) entry which is preliminary data.</text>
</comment>
<organism evidence="2 3">
    <name type="scientific">Malus domestica</name>
    <name type="common">Apple</name>
    <name type="synonym">Pyrus malus</name>
    <dbReference type="NCBI Taxonomy" id="3750"/>
    <lineage>
        <taxon>Eukaryota</taxon>
        <taxon>Viridiplantae</taxon>
        <taxon>Streptophyta</taxon>
        <taxon>Embryophyta</taxon>
        <taxon>Tracheophyta</taxon>
        <taxon>Spermatophyta</taxon>
        <taxon>Magnoliopsida</taxon>
        <taxon>eudicotyledons</taxon>
        <taxon>Gunneridae</taxon>
        <taxon>Pentapetalae</taxon>
        <taxon>rosids</taxon>
        <taxon>fabids</taxon>
        <taxon>Rosales</taxon>
        <taxon>Rosaceae</taxon>
        <taxon>Amygdaloideae</taxon>
        <taxon>Maleae</taxon>
        <taxon>Malus</taxon>
    </lineage>
</organism>
<evidence type="ECO:0000313" key="2">
    <source>
        <dbReference type="EMBL" id="RXH69798.1"/>
    </source>
</evidence>
<reference evidence="2 3" key="1">
    <citation type="submission" date="2018-10" db="EMBL/GenBank/DDBJ databases">
        <title>A high-quality apple genome assembly.</title>
        <authorList>
            <person name="Hu J."/>
        </authorList>
    </citation>
    <scope>NUCLEOTIDE SEQUENCE [LARGE SCALE GENOMIC DNA]</scope>
    <source>
        <strain evidence="3">cv. HFTH1</strain>
        <tissue evidence="2">Young leaf</tissue>
    </source>
</reference>
<dbReference type="EMBL" id="RDQH01000342">
    <property type="protein sequence ID" value="RXH69798.1"/>
    <property type="molecule type" value="Genomic_DNA"/>
</dbReference>
<dbReference type="STRING" id="3750.A0A498HEA5"/>
<dbReference type="Proteomes" id="UP000290289">
    <property type="component" value="Chromosome 16"/>
</dbReference>
<keyword evidence="3" id="KW-1185">Reference proteome</keyword>
<dbReference type="AlphaFoldDB" id="A0A498HEA5"/>
<feature type="domain" description="C2H2-type" evidence="1">
    <location>
        <begin position="57"/>
        <end position="76"/>
    </location>
</feature>
<accession>A0A498HEA5</accession>
<evidence type="ECO:0000259" key="1">
    <source>
        <dbReference type="Pfam" id="PF13912"/>
    </source>
</evidence>
<protein>
    <recommendedName>
        <fullName evidence="1">C2H2-type domain-containing protein</fullName>
    </recommendedName>
</protein>
<evidence type="ECO:0000313" key="3">
    <source>
        <dbReference type="Proteomes" id="UP000290289"/>
    </source>
</evidence>
<sequence length="194" mass="21911">MGNKGGVSVCDDTVKLVDCISDCKNVSVEKKVFEFSENDSGFANDEEKNVEMEDRLCNKVFGTYQALGSHQRVHKSTSTTYVVNVEDYEDKIPINKFSEMKYSCKLAKPKCNDNPVGEEKTEKVIEDVRNRPSVGWPQESSFRQRYRDRCRRVQSAEASVYPTSAVHLILAVQSKMVMLILSLSGLEMNISMSC</sequence>
<name>A0A498HEA5_MALDO</name>
<gene>
    <name evidence="2" type="ORF">DVH24_007054</name>
</gene>